<name>A0A6M4AQM9_9SPHN</name>
<protein>
    <submittedName>
        <fullName evidence="2">MaoC family dehydratase</fullName>
    </submittedName>
</protein>
<evidence type="ECO:0000313" key="2">
    <source>
        <dbReference type="EMBL" id="QJQ31358.1"/>
    </source>
</evidence>
<reference evidence="2 3" key="1">
    <citation type="submission" date="2020-01" db="EMBL/GenBank/DDBJ databases">
        <title>Sphingomonas sp. strain CSW-10.</title>
        <authorList>
            <person name="Chen W.-M."/>
        </authorList>
    </citation>
    <scope>NUCLEOTIDE SEQUENCE [LARGE SCALE GENOMIC DNA]</scope>
    <source>
        <strain evidence="2 3">CSW-10</strain>
    </source>
</reference>
<evidence type="ECO:0000259" key="1">
    <source>
        <dbReference type="Pfam" id="PF01575"/>
    </source>
</evidence>
<evidence type="ECO:0000313" key="3">
    <source>
        <dbReference type="Proteomes" id="UP000503018"/>
    </source>
</evidence>
<dbReference type="Gene3D" id="3.10.129.10">
    <property type="entry name" value="Hotdog Thioesterase"/>
    <property type="match status" value="1"/>
</dbReference>
<gene>
    <name evidence="2" type="ORF">GV829_01950</name>
</gene>
<dbReference type="EMBL" id="CP053015">
    <property type="protein sequence ID" value="QJQ31358.1"/>
    <property type="molecule type" value="Genomic_DNA"/>
</dbReference>
<organism evidence="2 3">
    <name type="scientific">Sphingomonas lacunae</name>
    <dbReference type="NCBI Taxonomy" id="2698828"/>
    <lineage>
        <taxon>Bacteria</taxon>
        <taxon>Pseudomonadati</taxon>
        <taxon>Pseudomonadota</taxon>
        <taxon>Alphaproteobacteria</taxon>
        <taxon>Sphingomonadales</taxon>
        <taxon>Sphingomonadaceae</taxon>
        <taxon>Sphingomonas</taxon>
    </lineage>
</organism>
<dbReference type="PANTHER" id="PTHR42993:SF1">
    <property type="entry name" value="MAOC-LIKE DEHYDRATASE DOMAIN-CONTAINING PROTEIN"/>
    <property type="match status" value="1"/>
</dbReference>
<dbReference type="KEGG" id="slan:GV829_01950"/>
<dbReference type="PANTHER" id="PTHR42993">
    <property type="entry name" value="MAOC-LIKE DEHYDRATASE DOMAIN-CONTAINING PROTEIN"/>
    <property type="match status" value="1"/>
</dbReference>
<feature type="domain" description="MaoC-like" evidence="1">
    <location>
        <begin position="16"/>
        <end position="129"/>
    </location>
</feature>
<dbReference type="Proteomes" id="UP000503018">
    <property type="component" value="Chromosome"/>
</dbReference>
<dbReference type="RefSeq" id="WP_169943575.1">
    <property type="nucleotide sequence ID" value="NZ_CP053015.1"/>
</dbReference>
<dbReference type="InterPro" id="IPR039375">
    <property type="entry name" value="NodN-like"/>
</dbReference>
<accession>A0A6M4AQM9</accession>
<sequence length="152" mass="16704">MTKVFDSPRDLIGQEGTRFGPTEWLIIDQVRVNGFADVTGDHQWIHVDTERAKTGPFGTTIAHGYLTMSLVNHFLPELVEVCGFSHAVNVGADRLRFLSPVPVGSRIRATGEVVSVEEVKGGIQSVVRVVIEIEGSDRPALSVDTISRYFPE</sequence>
<dbReference type="AlphaFoldDB" id="A0A6M4AQM9"/>
<keyword evidence="3" id="KW-1185">Reference proteome</keyword>
<dbReference type="InterPro" id="IPR029069">
    <property type="entry name" value="HotDog_dom_sf"/>
</dbReference>
<dbReference type="Pfam" id="PF01575">
    <property type="entry name" value="MaoC_dehydratas"/>
    <property type="match status" value="1"/>
</dbReference>
<dbReference type="InterPro" id="IPR002539">
    <property type="entry name" value="MaoC-like_dom"/>
</dbReference>
<proteinExistence type="predicted"/>
<dbReference type="SUPFAM" id="SSF54637">
    <property type="entry name" value="Thioesterase/thiol ester dehydrase-isomerase"/>
    <property type="match status" value="1"/>
</dbReference>
<dbReference type="CDD" id="cd03450">
    <property type="entry name" value="NodN"/>
    <property type="match status" value="1"/>
</dbReference>